<dbReference type="eggNOG" id="ENOG5033WMR">
    <property type="taxonomic scope" value="Bacteria"/>
</dbReference>
<keyword evidence="1" id="KW-0812">Transmembrane</keyword>
<feature type="transmembrane region" description="Helical" evidence="1">
    <location>
        <begin position="259"/>
        <end position="278"/>
    </location>
</feature>
<feature type="transmembrane region" description="Helical" evidence="1">
    <location>
        <begin position="38"/>
        <end position="65"/>
    </location>
</feature>
<comment type="caution">
    <text evidence="2">The sequence shown here is derived from an EMBL/GenBank/DDBJ whole genome shotgun (WGS) entry which is preliminary data.</text>
</comment>
<evidence type="ECO:0000313" key="3">
    <source>
        <dbReference type="Proteomes" id="UP000016023"/>
    </source>
</evidence>
<dbReference type="EMBL" id="AGWK01000037">
    <property type="protein sequence ID" value="EHO69517.1"/>
    <property type="molecule type" value="Genomic_DNA"/>
</dbReference>
<evidence type="ECO:0000313" key="2">
    <source>
        <dbReference type="EMBL" id="EHO69517.1"/>
    </source>
</evidence>
<keyword evidence="1" id="KW-0472">Membrane</keyword>
<proteinExistence type="predicted"/>
<dbReference type="HOGENOM" id="CLU_801339_0_0_10"/>
<feature type="transmembrane region" description="Helical" evidence="1">
    <location>
        <begin position="167"/>
        <end position="191"/>
    </location>
</feature>
<gene>
    <name evidence="2" type="ORF">HMPREF9140_01391</name>
</gene>
<dbReference type="Proteomes" id="UP000016023">
    <property type="component" value="Unassembled WGS sequence"/>
</dbReference>
<evidence type="ECO:0008006" key="4">
    <source>
        <dbReference type="Google" id="ProtNLM"/>
    </source>
</evidence>
<dbReference type="AlphaFoldDB" id="H1Q3A3"/>
<dbReference type="RefSeq" id="WP_006952859.1">
    <property type="nucleotide sequence ID" value="NZ_JH594522.1"/>
</dbReference>
<feature type="transmembrane region" description="Helical" evidence="1">
    <location>
        <begin position="85"/>
        <end position="107"/>
    </location>
</feature>
<organism evidence="2 3">
    <name type="scientific">Prevotella micans F0438</name>
    <dbReference type="NCBI Taxonomy" id="883158"/>
    <lineage>
        <taxon>Bacteria</taxon>
        <taxon>Pseudomonadati</taxon>
        <taxon>Bacteroidota</taxon>
        <taxon>Bacteroidia</taxon>
        <taxon>Bacteroidales</taxon>
        <taxon>Prevotellaceae</taxon>
        <taxon>Prevotella</taxon>
    </lineage>
</organism>
<sequence>MQKAKKQIPLYKIRSFGENFTATFDFIRSNFKLWFKGCIYLLLPLSLVQAFLLNGFFSFIFEIGLNAGSGAGMPYSSIIRTVVYYLLYFIFMMLGTLVLSSFCYAMVKHYSDNDGQMEGIGLRELKPFIIGAAKRSLALGALFFGATILITILLVLAVYIAPTLLMLISIMMIGLIVFLVPLSISLPIYIFEDETSLIDSIKRSFKLGFNHFGLILGFIIVMSMVSSIIQSTVMMPWYIMILVKTFLLVDDPTNSVVGSPLYSFGVYLLAIVQSLGTYMSMALPTIGQAYVYGSIVEKDEKRSVEKDIEHFEEMSQVDNEFDNFENL</sequence>
<feature type="transmembrane region" description="Helical" evidence="1">
    <location>
        <begin position="212"/>
        <end position="239"/>
    </location>
</feature>
<protein>
    <recommendedName>
        <fullName evidence="4">Glycerophosphoryl diester phosphodiesterase membrane domain-containing protein</fullName>
    </recommendedName>
</protein>
<feature type="transmembrane region" description="Helical" evidence="1">
    <location>
        <begin position="137"/>
        <end position="161"/>
    </location>
</feature>
<dbReference type="PATRIC" id="fig|883158.3.peg.1385"/>
<dbReference type="STRING" id="883158.HMPREF9140_01391"/>
<reference evidence="2 3" key="1">
    <citation type="submission" date="2011-12" db="EMBL/GenBank/DDBJ databases">
        <title>The Genome Sequence of Prevotella micans F0438.</title>
        <authorList>
            <consortium name="The Broad Institute Genome Sequencing Platform"/>
            <person name="Earl A."/>
            <person name="Ward D."/>
            <person name="Feldgarden M."/>
            <person name="Gevers D."/>
            <person name="Izard J."/>
            <person name="Baranova O.V."/>
            <person name="Blanton J.M."/>
            <person name="Wade W.G."/>
            <person name="Dewhirst F.E."/>
            <person name="Young S.K."/>
            <person name="Zeng Q."/>
            <person name="Gargeya S."/>
            <person name="Fitzgerald M."/>
            <person name="Haas B."/>
            <person name="Abouelleil A."/>
            <person name="Alvarado L."/>
            <person name="Arachchi H.M."/>
            <person name="Berlin A."/>
            <person name="Chapman S.B."/>
            <person name="Gearin G."/>
            <person name="Goldberg J."/>
            <person name="Griggs A."/>
            <person name="Gujja S."/>
            <person name="Hansen M."/>
            <person name="Heiman D."/>
            <person name="Howarth C."/>
            <person name="Larimer J."/>
            <person name="Lui A."/>
            <person name="MacDonald P.J.P."/>
            <person name="McCowen C."/>
            <person name="Montmayeur A."/>
            <person name="Murphy C."/>
            <person name="Neiman D."/>
            <person name="Pearson M."/>
            <person name="Priest M."/>
            <person name="Roberts A."/>
            <person name="Saif S."/>
            <person name="Shea T."/>
            <person name="Sisk P."/>
            <person name="Stolte C."/>
            <person name="Sykes S."/>
            <person name="Wortman J."/>
            <person name="Nusbaum C."/>
            <person name="Birren B."/>
        </authorList>
    </citation>
    <scope>NUCLEOTIDE SEQUENCE [LARGE SCALE GENOMIC DNA]</scope>
    <source>
        <strain evidence="2 3">F0438</strain>
    </source>
</reference>
<keyword evidence="1" id="KW-1133">Transmembrane helix</keyword>
<keyword evidence="3" id="KW-1185">Reference proteome</keyword>
<accession>H1Q3A3</accession>
<evidence type="ECO:0000256" key="1">
    <source>
        <dbReference type="SAM" id="Phobius"/>
    </source>
</evidence>
<name>H1Q3A3_9BACT</name>